<dbReference type="Proteomes" id="UP001365542">
    <property type="component" value="Unassembled WGS sequence"/>
</dbReference>
<feature type="compositionally biased region" description="Low complexity" evidence="3">
    <location>
        <begin position="163"/>
        <end position="175"/>
    </location>
</feature>
<keyword evidence="2" id="KW-0539">Nucleus</keyword>
<evidence type="ECO:0000313" key="4">
    <source>
        <dbReference type="EMBL" id="KAK6537675.1"/>
    </source>
</evidence>
<evidence type="ECO:0000256" key="1">
    <source>
        <dbReference type="ARBA" id="ARBA00004123"/>
    </source>
</evidence>
<evidence type="ECO:0000313" key="5">
    <source>
        <dbReference type="Proteomes" id="UP001365542"/>
    </source>
</evidence>
<dbReference type="PROSITE" id="PS00354">
    <property type="entry name" value="HMGI_Y"/>
    <property type="match status" value="1"/>
</dbReference>
<feature type="compositionally biased region" description="Basic residues" evidence="3">
    <location>
        <begin position="140"/>
        <end position="153"/>
    </location>
</feature>
<feature type="region of interest" description="Disordered" evidence="3">
    <location>
        <begin position="1"/>
        <end position="22"/>
    </location>
</feature>
<evidence type="ECO:0000256" key="3">
    <source>
        <dbReference type="SAM" id="MobiDB-lite"/>
    </source>
</evidence>
<feature type="region of interest" description="Disordered" evidence="3">
    <location>
        <begin position="388"/>
        <end position="407"/>
    </location>
</feature>
<protein>
    <submittedName>
        <fullName evidence="4">Uncharacterized protein</fullName>
    </submittedName>
</protein>
<keyword evidence="5" id="KW-1185">Reference proteome</keyword>
<feature type="region of interest" description="Disordered" evidence="3">
    <location>
        <begin position="528"/>
        <end position="554"/>
    </location>
</feature>
<feature type="region of interest" description="Disordered" evidence="3">
    <location>
        <begin position="107"/>
        <end position="196"/>
    </location>
</feature>
<evidence type="ECO:0000256" key="2">
    <source>
        <dbReference type="ARBA" id="ARBA00023242"/>
    </source>
</evidence>
<feature type="compositionally biased region" description="Low complexity" evidence="3">
    <location>
        <begin position="8"/>
        <end position="22"/>
    </location>
</feature>
<name>A0AAV9X7M3_9PEZI</name>
<reference evidence="4 5" key="1">
    <citation type="submission" date="2019-10" db="EMBL/GenBank/DDBJ databases">
        <authorList>
            <person name="Palmer J.M."/>
        </authorList>
    </citation>
    <scope>NUCLEOTIDE SEQUENCE [LARGE SCALE GENOMIC DNA]</scope>
    <source>
        <strain evidence="4 5">TWF694</strain>
    </source>
</reference>
<dbReference type="InterPro" id="IPR000637">
    <property type="entry name" value="HMGI/Y_DNA-bd_CS"/>
</dbReference>
<dbReference type="GO" id="GO:0005634">
    <property type="term" value="C:nucleus"/>
    <property type="evidence" value="ECO:0007669"/>
    <property type="project" value="UniProtKB-SubCell"/>
</dbReference>
<dbReference type="EMBL" id="JAVHJO010000009">
    <property type="protein sequence ID" value="KAK6537675.1"/>
    <property type="molecule type" value="Genomic_DNA"/>
</dbReference>
<feature type="region of interest" description="Disordered" evidence="3">
    <location>
        <begin position="220"/>
        <end position="257"/>
    </location>
</feature>
<feature type="region of interest" description="Disordered" evidence="3">
    <location>
        <begin position="49"/>
        <end position="73"/>
    </location>
</feature>
<sequence>MAAPSSPSKLVSSTNLSLSNSSPWRLKVTVEAEADSDIFLDLAEQESLTIQNTSKRARKPKDQNASKTTSRKVILPVKGADATAVSEDSLGLDNTTGIFAADCIDATIPRPTTPRRGSAQGSRTPNAIKVPLKGSEPKSKQPKRKGTPARKKTRDVVDLSASEPETAPQPTTTTPKRGRGRPRKSVGNLTEIEAPQEPRYTIPATHNIPVTETEYRMDIGDRSAPPEDTFMGHIPSPPSSPGSSSIRSRASRSPDVDMYGEDQSVVASEGFSMIAPRVHIPVSIAPGLNTPRPTPEAEERPERPAAAASKAVAAEPKNTRLQSPSNVIQTEVVEEVADDVAALSIQPGRRRRRSLRLASKPGEGEQIIVKPTATSTVIDRFRELASKASKGATGHGSAIQPASETGEDVSSFRRFLESEPAKVVPGTYEESTVYFARGRPVQIAPRRKQTPAKKASFQLAKESQGNSENIIPEHLLGPVKPGDREIKDVTGVEILKGDILIADTREGTPDLFGEEGRSVRWHEDVQGGSFSLNSSSLNSNSMEKPEPITPQQESSHRLLENEIIVEPFRPNAGKLKDGSVMPLVVPKEWTNRYWAVLTEMAFPDIDLVLRSQRPMGALHPKESPEQAMERRKKILKSFPRNSEGHLILSEHDSTIIDTFEEHMRREIVGEKRIAGETRRMWGFSRNQIKEALVVLQVSRQRRIQWIVSAGERLEDWGLA</sequence>
<feature type="compositionally biased region" description="Low complexity" evidence="3">
    <location>
        <begin position="304"/>
        <end position="316"/>
    </location>
</feature>
<dbReference type="AlphaFoldDB" id="A0AAV9X7M3"/>
<feature type="region of interest" description="Disordered" evidence="3">
    <location>
        <begin position="285"/>
        <end position="322"/>
    </location>
</feature>
<dbReference type="GO" id="GO:0006355">
    <property type="term" value="P:regulation of DNA-templated transcription"/>
    <property type="evidence" value="ECO:0007669"/>
    <property type="project" value="InterPro"/>
</dbReference>
<comment type="caution">
    <text evidence="4">The sequence shown here is derived from an EMBL/GenBank/DDBJ whole genome shotgun (WGS) entry which is preliminary data.</text>
</comment>
<accession>A0AAV9X7M3</accession>
<organism evidence="4 5">
    <name type="scientific">Orbilia ellipsospora</name>
    <dbReference type="NCBI Taxonomy" id="2528407"/>
    <lineage>
        <taxon>Eukaryota</taxon>
        <taxon>Fungi</taxon>
        <taxon>Dikarya</taxon>
        <taxon>Ascomycota</taxon>
        <taxon>Pezizomycotina</taxon>
        <taxon>Orbiliomycetes</taxon>
        <taxon>Orbiliales</taxon>
        <taxon>Orbiliaceae</taxon>
        <taxon>Orbilia</taxon>
    </lineage>
</organism>
<comment type="subcellular location">
    <subcellularLocation>
        <location evidence="1">Nucleus</location>
    </subcellularLocation>
</comment>
<gene>
    <name evidence="4" type="ORF">TWF694_011849</name>
</gene>
<feature type="compositionally biased region" description="Low complexity" evidence="3">
    <location>
        <begin position="529"/>
        <end position="541"/>
    </location>
</feature>
<feature type="compositionally biased region" description="Low complexity" evidence="3">
    <location>
        <begin position="241"/>
        <end position="253"/>
    </location>
</feature>
<proteinExistence type="predicted"/>